<evidence type="ECO:0000313" key="2">
    <source>
        <dbReference type="Proteomes" id="UP000054324"/>
    </source>
</evidence>
<gene>
    <name evidence="1" type="ORF">T265_11390</name>
</gene>
<reference evidence="1 2" key="1">
    <citation type="submission" date="2013-11" db="EMBL/GenBank/DDBJ databases">
        <title>Opisthorchis viverrini - life in the bile duct.</title>
        <authorList>
            <person name="Young N.D."/>
            <person name="Nagarajan N."/>
            <person name="Lin S.J."/>
            <person name="Korhonen P.K."/>
            <person name="Jex A.R."/>
            <person name="Hall R.S."/>
            <person name="Safavi-Hemami H."/>
            <person name="Kaewkong W."/>
            <person name="Bertrand D."/>
            <person name="Gao S."/>
            <person name="Seet Q."/>
            <person name="Wongkham S."/>
            <person name="Teh B.T."/>
            <person name="Wongkham C."/>
            <person name="Intapan P.M."/>
            <person name="Maleewong W."/>
            <person name="Yang X."/>
            <person name="Hu M."/>
            <person name="Wang Z."/>
            <person name="Hofmann A."/>
            <person name="Sternberg P.W."/>
            <person name="Tan P."/>
            <person name="Wang J."/>
            <person name="Gasser R.B."/>
        </authorList>
    </citation>
    <scope>NUCLEOTIDE SEQUENCE [LARGE SCALE GENOMIC DNA]</scope>
</reference>
<proteinExistence type="predicted"/>
<dbReference type="RefSeq" id="XP_009176295.1">
    <property type="nucleotide sequence ID" value="XM_009178031.1"/>
</dbReference>
<organism evidence="1 2">
    <name type="scientific">Opisthorchis viverrini</name>
    <name type="common">Southeast Asian liver fluke</name>
    <dbReference type="NCBI Taxonomy" id="6198"/>
    <lineage>
        <taxon>Eukaryota</taxon>
        <taxon>Metazoa</taxon>
        <taxon>Spiralia</taxon>
        <taxon>Lophotrochozoa</taxon>
        <taxon>Platyhelminthes</taxon>
        <taxon>Trematoda</taxon>
        <taxon>Digenea</taxon>
        <taxon>Opisthorchiida</taxon>
        <taxon>Opisthorchiata</taxon>
        <taxon>Opisthorchiidae</taxon>
        <taxon>Opisthorchis</taxon>
    </lineage>
</organism>
<dbReference type="KEGG" id="ovi:T265_11390"/>
<dbReference type="AlphaFoldDB" id="A0A074YZ56"/>
<dbReference type="GeneID" id="20325558"/>
<dbReference type="EMBL" id="KL597114">
    <property type="protein sequence ID" value="KER19958.1"/>
    <property type="molecule type" value="Genomic_DNA"/>
</dbReference>
<name>A0A074YZ56_OPIVI</name>
<dbReference type="CTD" id="20325558"/>
<sequence length="76" mass="8388">MSVSRNRTDRRSFVGVFSFAKQSLVSQPFWPKSWLTAEPLFMGDPQASPRVVSTCDRWSTAAGYRGGETVLAATAM</sequence>
<keyword evidence="2" id="KW-1185">Reference proteome</keyword>
<accession>A0A074YZ56</accession>
<dbReference type="Proteomes" id="UP000054324">
    <property type="component" value="Unassembled WGS sequence"/>
</dbReference>
<evidence type="ECO:0000313" key="1">
    <source>
        <dbReference type="EMBL" id="KER19958.1"/>
    </source>
</evidence>
<protein>
    <submittedName>
        <fullName evidence="1">Uncharacterized protein</fullName>
    </submittedName>
</protein>